<dbReference type="EMBL" id="CP136890">
    <property type="protein sequence ID" value="WOK91427.1"/>
    <property type="molecule type" value="Genomic_DNA"/>
</dbReference>
<protein>
    <submittedName>
        <fullName evidence="1">Uncharacterized protein</fullName>
    </submittedName>
</protein>
<name>A0AAQ3JM07_9LILI</name>
<sequence>MLQRRDSEYYIGIATHRHSHEWRRKAHRPAVQGMGDGGPAAGAAVLRVLLQGRRPMAISEPPASLLVCQGEAVTVRAHGSALSEFLSGKVSAT</sequence>
<evidence type="ECO:0000313" key="1">
    <source>
        <dbReference type="EMBL" id="WOK91427.1"/>
    </source>
</evidence>
<dbReference type="AlphaFoldDB" id="A0AAQ3JM07"/>
<gene>
    <name evidence="1" type="ORF">Cni_G00118</name>
</gene>
<dbReference type="Proteomes" id="UP001327560">
    <property type="component" value="Chromosome 1"/>
</dbReference>
<keyword evidence="2" id="KW-1185">Reference proteome</keyword>
<reference evidence="1 2" key="1">
    <citation type="submission" date="2023-10" db="EMBL/GenBank/DDBJ databases">
        <title>Chromosome-scale genome assembly provides insights into flower coloration mechanisms of Canna indica.</title>
        <authorList>
            <person name="Li C."/>
        </authorList>
    </citation>
    <scope>NUCLEOTIDE SEQUENCE [LARGE SCALE GENOMIC DNA]</scope>
    <source>
        <tissue evidence="1">Flower</tissue>
    </source>
</reference>
<organism evidence="1 2">
    <name type="scientific">Canna indica</name>
    <name type="common">Indian-shot</name>
    <dbReference type="NCBI Taxonomy" id="4628"/>
    <lineage>
        <taxon>Eukaryota</taxon>
        <taxon>Viridiplantae</taxon>
        <taxon>Streptophyta</taxon>
        <taxon>Embryophyta</taxon>
        <taxon>Tracheophyta</taxon>
        <taxon>Spermatophyta</taxon>
        <taxon>Magnoliopsida</taxon>
        <taxon>Liliopsida</taxon>
        <taxon>Zingiberales</taxon>
        <taxon>Cannaceae</taxon>
        <taxon>Canna</taxon>
    </lineage>
</organism>
<evidence type="ECO:0000313" key="2">
    <source>
        <dbReference type="Proteomes" id="UP001327560"/>
    </source>
</evidence>
<accession>A0AAQ3JM07</accession>
<proteinExistence type="predicted"/>